<comment type="caution">
    <text evidence="1">The sequence shown here is derived from an EMBL/GenBank/DDBJ whole genome shotgun (WGS) entry which is preliminary data.</text>
</comment>
<accession>J9GKC0</accession>
<protein>
    <submittedName>
        <fullName evidence="1">Uncharacterized protein</fullName>
    </submittedName>
</protein>
<gene>
    <name evidence="1" type="ORF">EVA_04118</name>
</gene>
<reference evidence="1" key="1">
    <citation type="journal article" date="2012" name="PLoS ONE">
        <title>Gene sets for utilization of primary and secondary nutrition supplies in the distal gut of endangered iberian lynx.</title>
        <authorList>
            <person name="Alcaide M."/>
            <person name="Messina E."/>
            <person name="Richter M."/>
            <person name="Bargiela R."/>
            <person name="Peplies J."/>
            <person name="Huws S.A."/>
            <person name="Newbold C.J."/>
            <person name="Golyshin P.N."/>
            <person name="Simon M.A."/>
            <person name="Lopez G."/>
            <person name="Yakimov M.M."/>
            <person name="Ferrer M."/>
        </authorList>
    </citation>
    <scope>NUCLEOTIDE SEQUENCE</scope>
</reference>
<name>J9GKC0_9ZZZZ</name>
<evidence type="ECO:0000313" key="1">
    <source>
        <dbReference type="EMBL" id="EJX07774.1"/>
    </source>
</evidence>
<dbReference type="EMBL" id="AMCI01000793">
    <property type="protein sequence ID" value="EJX07774.1"/>
    <property type="molecule type" value="Genomic_DNA"/>
</dbReference>
<proteinExistence type="predicted"/>
<dbReference type="AlphaFoldDB" id="J9GKC0"/>
<sequence length="41" mass="4397">MERSLVIVNVPGKPIKALIGQLACSPSNWPLATKPRTLPLS</sequence>
<organism evidence="1">
    <name type="scientific">gut metagenome</name>
    <dbReference type="NCBI Taxonomy" id="749906"/>
    <lineage>
        <taxon>unclassified sequences</taxon>
        <taxon>metagenomes</taxon>
        <taxon>organismal metagenomes</taxon>
    </lineage>
</organism>